<evidence type="ECO:0000313" key="6">
    <source>
        <dbReference type="EMBL" id="AOP54432.1"/>
    </source>
</evidence>
<evidence type="ECO:0000256" key="4">
    <source>
        <dbReference type="SAM" id="MobiDB-lite"/>
    </source>
</evidence>
<reference evidence="9" key="2">
    <citation type="submission" date="2016-09" db="EMBL/GenBank/DDBJ databases">
        <title>Complete Genome Sequence of Brevibacterium linens SMQ-1335.</title>
        <authorList>
            <person name="de Melo A.G."/>
            <person name="Labrie S.J."/>
            <person name="Dumaresq J."/>
            <person name="Roberts R.J."/>
            <person name="Tremblay D.M."/>
            <person name="Moineau S."/>
        </authorList>
    </citation>
    <scope>NUCLEOTIDE SEQUENCE [LARGE SCALE GENOMIC DNA]</scope>
    <source>
        <strain evidence="9">SMQ-1335</strain>
    </source>
</reference>
<dbReference type="KEGG" id="blin:BLSMQ_2726"/>
<evidence type="ECO:0000256" key="2">
    <source>
        <dbReference type="ARBA" id="ARBA00022806"/>
    </source>
</evidence>
<feature type="domain" description="PD-(D/E)XK endonuclease-like" evidence="5">
    <location>
        <begin position="24"/>
        <end position="278"/>
    </location>
</feature>
<feature type="compositionally biased region" description="Acidic residues" evidence="4">
    <location>
        <begin position="307"/>
        <end position="316"/>
    </location>
</feature>
<dbReference type="Proteomes" id="UP000094793">
    <property type="component" value="Chromosome"/>
</dbReference>
<feature type="compositionally biased region" description="Acidic residues" evidence="4">
    <location>
        <begin position="495"/>
        <end position="515"/>
    </location>
</feature>
<dbReference type="InterPro" id="IPR011335">
    <property type="entry name" value="Restrct_endonuc-II-like"/>
</dbReference>
<evidence type="ECO:0000313" key="11">
    <source>
        <dbReference type="Proteomes" id="UP000234327"/>
    </source>
</evidence>
<keyword evidence="2" id="KW-0347">Helicase</keyword>
<dbReference type="GO" id="GO:0004386">
    <property type="term" value="F:helicase activity"/>
    <property type="evidence" value="ECO:0007669"/>
    <property type="project" value="UniProtKB-KW"/>
</dbReference>
<sequence length="556" mass="59941">MAFVGDRLEIDQELVDDKVRRKAMSPSTMNALAGNGCQARFAIEKIVPRDESALTASSIGTVAHSVLEDLYGLPGPERTVFKATEFAAKHVGGVDLSTGNINGFDFAHASESEKAAVRATVQGEVHTAYRGIFDIEDPEAVNVFSTEAKLSDVDIAGVPVVGFIDRVDRINDELRVVDYKTGKQKKSSSIFGDPHGDQLRIYALAGAKLFDQEVENAFVLYTKYSKAQRAAMSAPKLKKTERLFVDTWEELGECSDEATFETTPSGLCAYCPLARICPASKVTDADAVGVPQVEPDAVAVYPNVAEEPVETDESEAEVGLSEPTAEADSVVSEDIHQTGESTMTRWPEDKPWEAEVKGRLNPNSWAAGGIAGVVTNSVQHLNAAGYAVNKKNIRALSSTLVNLIARIESGLAGHDGAQWGSGLNSLVRLTMWRLLDHEMPIPFGASAGDWQSWETRLVNASVGIIATTEAIYDDAIKPGGWVLFTSDNGESAEPVAEDETDTEAGAPEEADEEADDTTKTETEDETESGEDEAIDTDVPFDDIDDEAFDESAMFDD</sequence>
<dbReference type="GO" id="GO:0004527">
    <property type="term" value="F:exonuclease activity"/>
    <property type="evidence" value="ECO:0007669"/>
    <property type="project" value="UniProtKB-KW"/>
</dbReference>
<reference evidence="10 11" key="3">
    <citation type="submission" date="2017-03" db="EMBL/GenBank/DDBJ databases">
        <authorList>
            <person name="Afonso C.L."/>
            <person name="Miller P.J."/>
            <person name="Scott M.A."/>
            <person name="Spackman E."/>
            <person name="Goraichik I."/>
            <person name="Dimitrov K.M."/>
            <person name="Suarez D.L."/>
            <person name="Swayne D.E."/>
        </authorList>
    </citation>
    <scope>NUCLEOTIDE SEQUENCE [LARGE SCALE GENOMIC DNA]</scope>
    <source>
        <strain evidence="7">6</strain>
        <strain evidence="11">6(3)</strain>
        <strain evidence="8">8</strain>
        <strain evidence="10">8(6)</strain>
    </source>
</reference>
<accession>A0A2H1KLB8</accession>
<dbReference type="AlphaFoldDB" id="A0A2H1KLB8"/>
<dbReference type="OrthoDB" id="9791397at2"/>
<gene>
    <name evidence="7" type="ORF">BAURA63_03449</name>
    <name evidence="8" type="ORF">BAURA86_03070</name>
    <name evidence="6" type="ORF">BLSMQ_2726</name>
</gene>
<dbReference type="Gene3D" id="3.90.320.10">
    <property type="match status" value="1"/>
</dbReference>
<dbReference type="InterPro" id="IPR011604">
    <property type="entry name" value="PDDEXK-like_dom_sf"/>
</dbReference>
<evidence type="ECO:0000313" key="8">
    <source>
        <dbReference type="EMBL" id="SMY01486.1"/>
    </source>
</evidence>
<evidence type="ECO:0000259" key="5">
    <source>
        <dbReference type="Pfam" id="PF12705"/>
    </source>
</evidence>
<evidence type="ECO:0000313" key="9">
    <source>
        <dbReference type="Proteomes" id="UP000094793"/>
    </source>
</evidence>
<keyword evidence="2" id="KW-0067">ATP-binding</keyword>
<evidence type="ECO:0000256" key="3">
    <source>
        <dbReference type="ARBA" id="ARBA00023204"/>
    </source>
</evidence>
<dbReference type="RefSeq" id="WP_069600533.1">
    <property type="nucleotide sequence ID" value="NZ_FXYZ01000024.1"/>
</dbReference>
<organism evidence="7 11">
    <name type="scientific">Brevibacterium aurantiacum</name>
    <dbReference type="NCBI Taxonomy" id="273384"/>
    <lineage>
        <taxon>Bacteria</taxon>
        <taxon>Bacillati</taxon>
        <taxon>Actinomycetota</taxon>
        <taxon>Actinomycetes</taxon>
        <taxon>Micrococcales</taxon>
        <taxon>Brevibacteriaceae</taxon>
        <taxon>Brevibacterium</taxon>
    </lineage>
</organism>
<reference evidence="6" key="1">
    <citation type="submission" date="2016-09" db="EMBL/GenBank/DDBJ databases">
        <title>Complete Genome Sequence of Brevibacterium aurantiacum SMQ-1335.</title>
        <authorList>
            <person name="de Melo A.G."/>
            <person name="Labrie S.J."/>
            <person name="Dumaresq J."/>
            <person name="Roberts R.J."/>
            <person name="Tremblay D.M."/>
            <person name="Moineau S."/>
        </authorList>
    </citation>
    <scope>NUCLEOTIDE SEQUENCE</scope>
    <source>
        <strain evidence="6">SMQ-1335</strain>
    </source>
</reference>
<evidence type="ECO:0000256" key="1">
    <source>
        <dbReference type="ARBA" id="ARBA00022763"/>
    </source>
</evidence>
<dbReference type="GO" id="GO:0006281">
    <property type="term" value="P:DNA repair"/>
    <property type="evidence" value="ECO:0007669"/>
    <property type="project" value="UniProtKB-KW"/>
</dbReference>
<evidence type="ECO:0000313" key="7">
    <source>
        <dbReference type="EMBL" id="SMY00491.1"/>
    </source>
</evidence>
<dbReference type="EMBL" id="FXZI01000012">
    <property type="protein sequence ID" value="SMY01486.1"/>
    <property type="molecule type" value="Genomic_DNA"/>
</dbReference>
<keyword evidence="3" id="KW-0234">DNA repair</keyword>
<dbReference type="SUPFAM" id="SSF52980">
    <property type="entry name" value="Restriction endonuclease-like"/>
    <property type="match status" value="1"/>
</dbReference>
<feature type="compositionally biased region" description="Acidic residues" evidence="4">
    <location>
        <begin position="522"/>
        <end position="556"/>
    </location>
</feature>
<dbReference type="Proteomes" id="UP000234300">
    <property type="component" value="Unassembled WGS sequence"/>
</dbReference>
<feature type="region of interest" description="Disordered" evidence="4">
    <location>
        <begin position="307"/>
        <end position="347"/>
    </location>
</feature>
<keyword evidence="1" id="KW-0227">DNA damage</keyword>
<evidence type="ECO:0000313" key="10">
    <source>
        <dbReference type="Proteomes" id="UP000234300"/>
    </source>
</evidence>
<dbReference type="Proteomes" id="UP000234327">
    <property type="component" value="Unassembled WGS sequence"/>
</dbReference>
<accession>A0A1D7W627</accession>
<dbReference type="EMBL" id="FXYZ01000024">
    <property type="protein sequence ID" value="SMY00491.1"/>
    <property type="molecule type" value="Genomic_DNA"/>
</dbReference>
<keyword evidence="7" id="KW-0269">Exonuclease</keyword>
<dbReference type="Pfam" id="PF12705">
    <property type="entry name" value="PDDEXK_1"/>
    <property type="match status" value="1"/>
</dbReference>
<name>A0A2H1KLB8_BREAU</name>
<keyword evidence="7" id="KW-0378">Hydrolase</keyword>
<feature type="region of interest" description="Disordered" evidence="4">
    <location>
        <begin position="484"/>
        <end position="556"/>
    </location>
</feature>
<dbReference type="InterPro" id="IPR038726">
    <property type="entry name" value="PDDEXK_AddAB-type"/>
</dbReference>
<protein>
    <submittedName>
        <fullName evidence="6 7">RecB family exonuclease</fullName>
    </submittedName>
</protein>
<dbReference type="EMBL" id="CP017150">
    <property type="protein sequence ID" value="AOP54432.1"/>
    <property type="molecule type" value="Genomic_DNA"/>
</dbReference>
<keyword evidence="7" id="KW-0540">Nuclease</keyword>
<proteinExistence type="predicted"/>
<keyword evidence="2" id="KW-0547">Nucleotide-binding</keyword>